<keyword evidence="1" id="KW-0413">Isomerase</keyword>
<dbReference type="InterPro" id="IPR015813">
    <property type="entry name" value="Pyrv/PenolPyrv_kinase-like_dom"/>
</dbReference>
<dbReference type="NCBIfam" id="TIGR02320">
    <property type="entry name" value="PEP_mutase"/>
    <property type="match status" value="1"/>
</dbReference>
<evidence type="ECO:0000313" key="4">
    <source>
        <dbReference type="EMBL" id="KNC83194.1"/>
    </source>
</evidence>
<accession>A0A0L0G2X5</accession>
<dbReference type="EC" id="5.4.2.9" evidence="2"/>
<dbReference type="AlphaFoldDB" id="A0A0L0G2X5"/>
<dbReference type="GO" id="GO:0050188">
    <property type="term" value="F:phosphoenolpyruvate mutase activity"/>
    <property type="evidence" value="ECO:0007669"/>
    <property type="project" value="UniProtKB-EC"/>
</dbReference>
<dbReference type="InterPro" id="IPR039556">
    <property type="entry name" value="ICL/PEPM"/>
</dbReference>
<dbReference type="InterPro" id="IPR012698">
    <property type="entry name" value="PEnolPyrv_PMutase_core"/>
</dbReference>
<dbReference type="Pfam" id="PF13714">
    <property type="entry name" value="PEP_mutase"/>
    <property type="match status" value="1"/>
</dbReference>
<dbReference type="SUPFAM" id="SSF51621">
    <property type="entry name" value="Phosphoenolpyruvate/pyruvate domain"/>
    <property type="match status" value="1"/>
</dbReference>
<dbReference type="InterPro" id="IPR040442">
    <property type="entry name" value="Pyrv_kinase-like_dom_sf"/>
</dbReference>
<evidence type="ECO:0000256" key="2">
    <source>
        <dbReference type="ARBA" id="ARBA00024063"/>
    </source>
</evidence>
<dbReference type="eggNOG" id="KOG1260">
    <property type="taxonomic scope" value="Eukaryota"/>
</dbReference>
<evidence type="ECO:0000256" key="1">
    <source>
        <dbReference type="ARBA" id="ARBA00023235"/>
    </source>
</evidence>
<dbReference type="Gene3D" id="3.20.20.60">
    <property type="entry name" value="Phosphoenolpyruvate-binding domains"/>
    <property type="match status" value="1"/>
</dbReference>
<sequence>MLSAVRLSRASSVAFTSTVPALNVIRSLATGGGERKTTKLKKMLNSGELCFLMEAHNGLTAKIVEETGFKGIWGSGLSISAQHGVRDSNELSWTQVVDTLEFMAENTTIPILLDGDTGFGNFNNARRLAVKLEERGVAGVCIEDKLFPKTNSLLDARAQPLADPEEFGMKIKAMKDSVKDKDFCVVARVESFIAGWGLEETLKRAKIYADYGADAVLIHSKKSDPSDIISFMEKWDKRCPVVIVPTNYPTTPTDDFRKMGISTVIWANMNVRASIKAVQDCSKQIFEEESIVGVTPKIATVKEIFRLQDDNELKEAEKVYLPQTKAE</sequence>
<dbReference type="EMBL" id="KQ241855">
    <property type="protein sequence ID" value="KNC83194.1"/>
    <property type="molecule type" value="Genomic_DNA"/>
</dbReference>
<dbReference type="Proteomes" id="UP000054560">
    <property type="component" value="Unassembled WGS sequence"/>
</dbReference>
<keyword evidence="4" id="KW-0670">Pyruvate</keyword>
<name>A0A0L0G2X5_9EUKA</name>
<evidence type="ECO:0000256" key="3">
    <source>
        <dbReference type="ARBA" id="ARBA00038455"/>
    </source>
</evidence>
<protein>
    <recommendedName>
        <fullName evidence="2">phosphoenolpyruvate mutase</fullName>
        <ecNumber evidence="2">5.4.2.9</ecNumber>
    </recommendedName>
</protein>
<reference evidence="4 5" key="1">
    <citation type="submission" date="2011-02" db="EMBL/GenBank/DDBJ databases">
        <title>The Genome Sequence of Sphaeroforma arctica JP610.</title>
        <authorList>
            <consortium name="The Broad Institute Genome Sequencing Platform"/>
            <person name="Russ C."/>
            <person name="Cuomo C."/>
            <person name="Young S.K."/>
            <person name="Zeng Q."/>
            <person name="Gargeya S."/>
            <person name="Alvarado L."/>
            <person name="Berlin A."/>
            <person name="Chapman S.B."/>
            <person name="Chen Z."/>
            <person name="Freedman E."/>
            <person name="Gellesch M."/>
            <person name="Goldberg J."/>
            <person name="Griggs A."/>
            <person name="Gujja S."/>
            <person name="Heilman E."/>
            <person name="Heiman D."/>
            <person name="Howarth C."/>
            <person name="Mehta T."/>
            <person name="Neiman D."/>
            <person name="Pearson M."/>
            <person name="Roberts A."/>
            <person name="Saif S."/>
            <person name="Shea T."/>
            <person name="Shenoy N."/>
            <person name="Sisk P."/>
            <person name="Stolte C."/>
            <person name="Sykes S."/>
            <person name="White J."/>
            <person name="Yandava C."/>
            <person name="Burger G."/>
            <person name="Gray M.W."/>
            <person name="Holland P.W.H."/>
            <person name="King N."/>
            <person name="Lang F.B.F."/>
            <person name="Roger A.J."/>
            <person name="Ruiz-Trillo I."/>
            <person name="Haas B."/>
            <person name="Nusbaum C."/>
            <person name="Birren B."/>
        </authorList>
    </citation>
    <scope>NUCLEOTIDE SEQUENCE [LARGE SCALE GENOMIC DNA]</scope>
    <source>
        <strain evidence="4 5">JP610</strain>
    </source>
</reference>
<dbReference type="RefSeq" id="XP_014157096.1">
    <property type="nucleotide sequence ID" value="XM_014301621.1"/>
</dbReference>
<dbReference type="PANTHER" id="PTHR42905:SF7">
    <property type="entry name" value="PHOSPHOENOLPYRUVATE PHOSPHOMUTASE"/>
    <property type="match status" value="1"/>
</dbReference>
<proteinExistence type="inferred from homology"/>
<dbReference type="GeneID" id="25905033"/>
<organism evidence="4 5">
    <name type="scientific">Sphaeroforma arctica JP610</name>
    <dbReference type="NCBI Taxonomy" id="667725"/>
    <lineage>
        <taxon>Eukaryota</taxon>
        <taxon>Ichthyosporea</taxon>
        <taxon>Ichthyophonida</taxon>
        <taxon>Sphaeroforma</taxon>
    </lineage>
</organism>
<gene>
    <name evidence="4" type="ORF">SARC_04529</name>
</gene>
<dbReference type="PANTHER" id="PTHR42905">
    <property type="entry name" value="PHOSPHOENOLPYRUVATE CARBOXYLASE"/>
    <property type="match status" value="1"/>
</dbReference>
<evidence type="ECO:0000313" key="5">
    <source>
        <dbReference type="Proteomes" id="UP000054560"/>
    </source>
</evidence>
<dbReference type="OrthoDB" id="429143at2759"/>
<dbReference type="STRING" id="667725.A0A0L0G2X5"/>
<keyword evidence="5" id="KW-1185">Reference proteome</keyword>
<dbReference type="CDD" id="cd00377">
    <property type="entry name" value="ICL_PEPM"/>
    <property type="match status" value="1"/>
</dbReference>
<comment type="similarity">
    <text evidence="3">Belongs to the isocitrate lyase/PEP mutase superfamily. PEP mutase family.</text>
</comment>